<dbReference type="Proteomes" id="UP001178507">
    <property type="component" value="Unassembled WGS sequence"/>
</dbReference>
<comment type="caution">
    <text evidence="1">The sequence shown here is derived from an EMBL/GenBank/DDBJ whole genome shotgun (WGS) entry which is preliminary data.</text>
</comment>
<protein>
    <submittedName>
        <fullName evidence="1">Uncharacterized protein</fullName>
    </submittedName>
</protein>
<sequence>MAPICGIGAAESVPLKDERILKRKVVFRDPPLCPCAHACSLRGCPFRHDRRLLPEITRVPPPQGAFGSSRCGNDDCYAPAAKGKFCCNPCEAEFRGGLRLFTPCPAHSGPCRAASSSRHCAACPGEDGDARAGGAKRRRS</sequence>
<dbReference type="AlphaFoldDB" id="A0AA36JD34"/>
<organism evidence="1 2">
    <name type="scientific">Effrenium voratum</name>
    <dbReference type="NCBI Taxonomy" id="2562239"/>
    <lineage>
        <taxon>Eukaryota</taxon>
        <taxon>Sar</taxon>
        <taxon>Alveolata</taxon>
        <taxon>Dinophyceae</taxon>
        <taxon>Suessiales</taxon>
        <taxon>Symbiodiniaceae</taxon>
        <taxon>Effrenium</taxon>
    </lineage>
</organism>
<reference evidence="1" key="1">
    <citation type="submission" date="2023-08" db="EMBL/GenBank/DDBJ databases">
        <authorList>
            <person name="Chen Y."/>
            <person name="Shah S."/>
            <person name="Dougan E. K."/>
            <person name="Thang M."/>
            <person name="Chan C."/>
        </authorList>
    </citation>
    <scope>NUCLEOTIDE SEQUENCE</scope>
</reference>
<gene>
    <name evidence="1" type="ORF">EVOR1521_LOCUS26111</name>
</gene>
<keyword evidence="2" id="KW-1185">Reference proteome</keyword>
<name>A0AA36JD34_9DINO</name>
<proteinExistence type="predicted"/>
<accession>A0AA36JD34</accession>
<dbReference type="EMBL" id="CAUJNA010003495">
    <property type="protein sequence ID" value="CAJ1403439.1"/>
    <property type="molecule type" value="Genomic_DNA"/>
</dbReference>
<evidence type="ECO:0000313" key="1">
    <source>
        <dbReference type="EMBL" id="CAJ1403439.1"/>
    </source>
</evidence>
<evidence type="ECO:0000313" key="2">
    <source>
        <dbReference type="Proteomes" id="UP001178507"/>
    </source>
</evidence>